<dbReference type="EMBL" id="CP049869">
    <property type="protein sequence ID" value="QIK78618.1"/>
    <property type="molecule type" value="Genomic_DNA"/>
</dbReference>
<evidence type="ECO:0000313" key="4">
    <source>
        <dbReference type="Proteomes" id="UP000503222"/>
    </source>
</evidence>
<dbReference type="PANTHER" id="PTHR11786:SF0">
    <property type="entry name" value="ARYLAMINE N-ACETYLTRANSFERASE 4-RELATED"/>
    <property type="match status" value="1"/>
</dbReference>
<dbReference type="Pfam" id="PF00797">
    <property type="entry name" value="Acetyltransf_2"/>
    <property type="match status" value="1"/>
</dbReference>
<evidence type="ECO:0000256" key="2">
    <source>
        <dbReference type="RuleBase" id="RU003452"/>
    </source>
</evidence>
<dbReference type="Gene3D" id="3.30.2140.10">
    <property type="entry name" value="Arylamine N-acetyltransferase"/>
    <property type="match status" value="1"/>
</dbReference>
<sequence>MSLSAADLQAYLIRIGFEGEARADRETLARIVALHPGVIPFENLNPFLGIPVELTADAFMAKLVHGGRGGYCFEQNGLLAHVLETLGFKFTPLAARVLWMQDEDAETPRTHKLLMVDLPDGPVLADVGFGGAVCTGLLRLESGVPQETPHERFRLLEKDGEWRQQIEIRGEWRTTYRFTLEQALAIDDALGNWWTSTSPASHFTFSLVAARSPAGRRLALRNLDYTTHQPGEDTQRRRLAPDEVCAVLESDFGLRLADRDNLTAKIRTLA</sequence>
<dbReference type="Gene3D" id="2.40.128.150">
    <property type="entry name" value="Cysteine proteinases"/>
    <property type="match status" value="1"/>
</dbReference>
<name>A0A6G7YPE5_9SPHN</name>
<evidence type="ECO:0000256" key="1">
    <source>
        <dbReference type="ARBA" id="ARBA00006547"/>
    </source>
</evidence>
<evidence type="ECO:0000313" key="3">
    <source>
        <dbReference type="EMBL" id="QIK78618.1"/>
    </source>
</evidence>
<dbReference type="GO" id="GO:0016407">
    <property type="term" value="F:acetyltransferase activity"/>
    <property type="evidence" value="ECO:0007669"/>
    <property type="project" value="InterPro"/>
</dbReference>
<dbReference type="PRINTS" id="PR01543">
    <property type="entry name" value="ANATRNSFRASE"/>
</dbReference>
<dbReference type="KEGG" id="spii:G7077_06630"/>
<dbReference type="InterPro" id="IPR001447">
    <property type="entry name" value="Arylamine_N-AcTrfase"/>
</dbReference>
<dbReference type="PANTHER" id="PTHR11786">
    <property type="entry name" value="N-HYDROXYARYLAMINE O-ACETYLTRANSFERASE"/>
    <property type="match status" value="1"/>
</dbReference>
<keyword evidence="4" id="KW-1185">Reference proteome</keyword>
<organism evidence="3 4">
    <name type="scientific">Sphingomonas piscis</name>
    <dbReference type="NCBI Taxonomy" id="2714943"/>
    <lineage>
        <taxon>Bacteria</taxon>
        <taxon>Pseudomonadati</taxon>
        <taxon>Pseudomonadota</taxon>
        <taxon>Alphaproteobacteria</taxon>
        <taxon>Sphingomonadales</taxon>
        <taxon>Sphingomonadaceae</taxon>
        <taxon>Sphingomonas</taxon>
    </lineage>
</organism>
<comment type="similarity">
    <text evidence="1 2">Belongs to the arylamine N-acetyltransferase family.</text>
</comment>
<dbReference type="InterPro" id="IPR038765">
    <property type="entry name" value="Papain-like_cys_pep_sf"/>
</dbReference>
<dbReference type="AlphaFoldDB" id="A0A6G7YPE5"/>
<dbReference type="RefSeq" id="WP_166411011.1">
    <property type="nucleotide sequence ID" value="NZ_CP049869.1"/>
</dbReference>
<accession>A0A6G7YPE5</accession>
<reference evidence="3 4" key="1">
    <citation type="submission" date="2020-03" db="EMBL/GenBank/DDBJ databases">
        <title>Sphingomonas sp. nov., isolated from fish.</title>
        <authorList>
            <person name="Hyun D.-W."/>
            <person name="Bae J.-W."/>
        </authorList>
    </citation>
    <scope>NUCLEOTIDE SEQUENCE [LARGE SCALE GENOMIC DNA]</scope>
    <source>
        <strain evidence="3 4">HDW15B</strain>
    </source>
</reference>
<keyword evidence="3" id="KW-0808">Transferase</keyword>
<dbReference type="SUPFAM" id="SSF54001">
    <property type="entry name" value="Cysteine proteinases"/>
    <property type="match status" value="1"/>
</dbReference>
<proteinExistence type="inferred from homology"/>
<dbReference type="Proteomes" id="UP000503222">
    <property type="component" value="Chromosome"/>
</dbReference>
<protein>
    <submittedName>
        <fullName evidence="3">Arylamine N-acetyltransferase</fullName>
    </submittedName>
</protein>
<gene>
    <name evidence="3" type="ORF">G7077_06630</name>
</gene>